<comment type="caution">
    <text evidence="1">The sequence shown here is derived from an EMBL/GenBank/DDBJ whole genome shotgun (WGS) entry which is preliminary data.</text>
</comment>
<dbReference type="AlphaFoldDB" id="A0A4U0ULM9"/>
<dbReference type="STRING" id="329885.A0A4U0ULM9"/>
<dbReference type="OrthoDB" id="2922289at2759"/>
<evidence type="ECO:0000313" key="1">
    <source>
        <dbReference type="EMBL" id="TKA35655.1"/>
    </source>
</evidence>
<gene>
    <name evidence="1" type="ORF">B0A54_12623</name>
</gene>
<sequence length="500" mass="56870">MSTEVSEGFRVDGTVSIPDLHQDLARKYRNVGSKVEDIWRAFNPRQREKALRESTGDGKVLNHSRDPGLAGLRCFIPEYNIRDMTTTPEHFLDIFRYRSTAPLVKQFCVGVNDGPGDRETIEKFITAYDLRHPKHKVFAKEVTTFLEGDRYGQSYQTESAAAAREMIAVAPTVCVPRSKGELIITRQTYLLQFLNHLVEEVLDLGSDSRAKDAPPKKKSEAQCVDQKESLEDILFLLRTEPVLLDHAVQNMYYSRPELVPDDKGRVLPVMTDEYLSVALLDSVNNAIRGIATWEYVGRLLAMVEGLTDKAKRPLILQELTNVCHMEYRRAQGIFKRQLSLAPGFASKKFRRTPNPNYHTQWKITMKGRPEDCTVTDPYLHYVLRLCHPDTSPAAAVQWIQKLDDHNARHQQDRERMHEIQITAFGDLTIISGLLYVSRLTDLDTEIDHHKAKADFGDFLVPMGNLLEPDMNARALAALDDFIVDTTGARLGSLYEDIIQE</sequence>
<reference evidence="1 2" key="1">
    <citation type="submission" date="2017-03" db="EMBL/GenBank/DDBJ databases">
        <title>Genomes of endolithic fungi from Antarctica.</title>
        <authorList>
            <person name="Coleine C."/>
            <person name="Masonjones S."/>
            <person name="Stajich J.E."/>
        </authorList>
    </citation>
    <scope>NUCLEOTIDE SEQUENCE [LARGE SCALE GENOMIC DNA]</scope>
    <source>
        <strain evidence="1 2">CCFEE 5311</strain>
    </source>
</reference>
<accession>A0A4U0ULM9</accession>
<dbReference type="PANTHER" id="PTHR40788">
    <property type="entry name" value="CLR5 DOMAIN-CONTAINING PROTEIN-RELATED"/>
    <property type="match status" value="1"/>
</dbReference>
<name>A0A4U0ULM9_9PEZI</name>
<dbReference type="EMBL" id="NAJP01000067">
    <property type="protein sequence ID" value="TKA35655.1"/>
    <property type="molecule type" value="Genomic_DNA"/>
</dbReference>
<organism evidence="1 2">
    <name type="scientific">Friedmanniomyces endolithicus</name>
    <dbReference type="NCBI Taxonomy" id="329885"/>
    <lineage>
        <taxon>Eukaryota</taxon>
        <taxon>Fungi</taxon>
        <taxon>Dikarya</taxon>
        <taxon>Ascomycota</taxon>
        <taxon>Pezizomycotina</taxon>
        <taxon>Dothideomycetes</taxon>
        <taxon>Dothideomycetidae</taxon>
        <taxon>Mycosphaerellales</taxon>
        <taxon>Teratosphaeriaceae</taxon>
        <taxon>Friedmanniomyces</taxon>
    </lineage>
</organism>
<proteinExistence type="predicted"/>
<dbReference type="Proteomes" id="UP000310066">
    <property type="component" value="Unassembled WGS sequence"/>
</dbReference>
<evidence type="ECO:0000313" key="2">
    <source>
        <dbReference type="Proteomes" id="UP000310066"/>
    </source>
</evidence>
<dbReference type="PANTHER" id="PTHR40788:SF1">
    <property type="entry name" value="IPA PROTEIN"/>
    <property type="match status" value="1"/>
</dbReference>
<protein>
    <submittedName>
        <fullName evidence="1">Uncharacterized protein</fullName>
    </submittedName>
</protein>